<dbReference type="EMBL" id="LR877148">
    <property type="protein sequence ID" value="CAD2214960.1"/>
    <property type="molecule type" value="Genomic_DNA"/>
</dbReference>
<sequence length="269" mass="31210">MKQPVYYVSALFDADKGLFDFREEGDFAVLVRDAKRRIEVQLTRVKNHLFPHSTASGVVPEYTLVVEPWEERDFFMSLNGIPYYQGPVVLESKDILSLCLHGSQQDDMPFEILSAEDYMEKQMQASWRDAEANRITQEQLDEARLAQLERKQRMLKAQERINEMIKWQNFYHYRYTISGDSSHSLDKETRDGILFHHDRRGREGVPRQMIVSHITVPDDLVLAAVSGKLSDPPNASMTGGPLTTKRPPVNDRVIEELRKRAFLTLSRRR</sequence>
<organism evidence="1 2">
    <name type="scientific">Angomonas deanei</name>
    <dbReference type="NCBI Taxonomy" id="59799"/>
    <lineage>
        <taxon>Eukaryota</taxon>
        <taxon>Discoba</taxon>
        <taxon>Euglenozoa</taxon>
        <taxon>Kinetoplastea</taxon>
        <taxon>Metakinetoplastina</taxon>
        <taxon>Trypanosomatida</taxon>
        <taxon>Trypanosomatidae</taxon>
        <taxon>Strigomonadinae</taxon>
        <taxon>Angomonas</taxon>
    </lineage>
</organism>
<accession>A0A7G2C5G3</accession>
<gene>
    <name evidence="1" type="ORF">ADEAN_000241300</name>
</gene>
<dbReference type="Proteomes" id="UP000515908">
    <property type="component" value="Chromosome 04"/>
</dbReference>
<name>A0A7G2C5G3_9TRYP</name>
<dbReference type="VEuPathDB" id="TriTrypDB:ADEAN_000241300"/>
<protein>
    <submittedName>
        <fullName evidence="1">Uncharacterized protein</fullName>
    </submittedName>
</protein>
<evidence type="ECO:0000313" key="1">
    <source>
        <dbReference type="EMBL" id="CAD2214960.1"/>
    </source>
</evidence>
<reference evidence="1 2" key="1">
    <citation type="submission" date="2020-08" db="EMBL/GenBank/DDBJ databases">
        <authorList>
            <person name="Newling K."/>
            <person name="Davey J."/>
            <person name="Forrester S."/>
        </authorList>
    </citation>
    <scope>NUCLEOTIDE SEQUENCE [LARGE SCALE GENOMIC DNA]</scope>
    <source>
        <strain evidence="2">Crithidia deanei Carvalho (ATCC PRA-265)</strain>
    </source>
</reference>
<dbReference type="AlphaFoldDB" id="A0A7G2C5G3"/>
<proteinExistence type="predicted"/>
<keyword evidence="2" id="KW-1185">Reference proteome</keyword>
<evidence type="ECO:0000313" key="2">
    <source>
        <dbReference type="Proteomes" id="UP000515908"/>
    </source>
</evidence>